<dbReference type="InterPro" id="IPR050583">
    <property type="entry name" value="Mycobacterial_A85_antigen"/>
</dbReference>
<dbReference type="Gene3D" id="3.40.50.1820">
    <property type="entry name" value="alpha/beta hydrolase"/>
    <property type="match status" value="1"/>
</dbReference>
<dbReference type="Pfam" id="PF00756">
    <property type="entry name" value="Esterase"/>
    <property type="match status" value="1"/>
</dbReference>
<dbReference type="EMBL" id="JAAQPH010000006">
    <property type="protein sequence ID" value="NIA68981.1"/>
    <property type="molecule type" value="Genomic_DNA"/>
</dbReference>
<dbReference type="AlphaFoldDB" id="A0A967C7D9"/>
<dbReference type="RefSeq" id="WP_167224092.1">
    <property type="nucleotide sequence ID" value="NZ_JAAQPH010000006.1"/>
</dbReference>
<dbReference type="InterPro" id="IPR029058">
    <property type="entry name" value="AB_hydrolase_fold"/>
</dbReference>
<dbReference type="Proteomes" id="UP000761264">
    <property type="component" value="Unassembled WGS sequence"/>
</dbReference>
<reference evidence="1" key="1">
    <citation type="submission" date="2020-03" db="EMBL/GenBank/DDBJ databases">
        <title>Genome of Pelagibius litoralis DSM 21314T.</title>
        <authorList>
            <person name="Wang G."/>
        </authorList>
    </citation>
    <scope>NUCLEOTIDE SEQUENCE</scope>
    <source>
        <strain evidence="1">DSM 21314</strain>
    </source>
</reference>
<dbReference type="PANTHER" id="PTHR48098">
    <property type="entry name" value="ENTEROCHELIN ESTERASE-RELATED"/>
    <property type="match status" value="1"/>
</dbReference>
<dbReference type="SUPFAM" id="SSF53474">
    <property type="entry name" value="alpha/beta-Hydrolases"/>
    <property type="match status" value="1"/>
</dbReference>
<sequence length="334" mass="37278">MRLDRSAPRGMLHRLVLDSTLLRNNLLGDPHERDVVVYIPQGHDGKDLPLLIDIVGFTAGGPAHVNWKNFGENVPERLDRLIGQGEMPPAVVAFPDCFTRLGGNQYINSEAMGPWEDVLIDEVVPLVEQHFGCGGDGRRGLFGKSSGGYGSIVHAFRRPDCWSAAACHSGDMGFELCYLGDMPAVLRAIAKKGSIEKFIKDFEAGPKWKGGDIHLLMTLAMCATYDPDPAAFCGVRLPVDLETCELIEERWRNWRPWDPVNMADDKTDNLKKLKALWIDCGDVDQYQLVYGARRLHRKLKAAGVDHVYEEFADDHSAVDYRMDRSLPFLAKALS</sequence>
<gene>
    <name evidence="1" type="ORF">HBA54_10285</name>
</gene>
<organism evidence="1 2">
    <name type="scientific">Pelagibius litoralis</name>
    <dbReference type="NCBI Taxonomy" id="374515"/>
    <lineage>
        <taxon>Bacteria</taxon>
        <taxon>Pseudomonadati</taxon>
        <taxon>Pseudomonadota</taxon>
        <taxon>Alphaproteobacteria</taxon>
        <taxon>Rhodospirillales</taxon>
        <taxon>Rhodovibrionaceae</taxon>
        <taxon>Pelagibius</taxon>
    </lineage>
</organism>
<comment type="caution">
    <text evidence="1">The sequence shown here is derived from an EMBL/GenBank/DDBJ whole genome shotgun (WGS) entry which is preliminary data.</text>
</comment>
<protein>
    <submittedName>
        <fullName evidence="1">Enterochelin esterase</fullName>
    </submittedName>
</protein>
<dbReference type="InterPro" id="IPR000801">
    <property type="entry name" value="Esterase-like"/>
</dbReference>
<name>A0A967C7D9_9PROT</name>
<evidence type="ECO:0000313" key="2">
    <source>
        <dbReference type="Proteomes" id="UP000761264"/>
    </source>
</evidence>
<evidence type="ECO:0000313" key="1">
    <source>
        <dbReference type="EMBL" id="NIA68981.1"/>
    </source>
</evidence>
<proteinExistence type="predicted"/>
<keyword evidence="2" id="KW-1185">Reference proteome</keyword>
<accession>A0A967C7D9</accession>